<sequence>MIHTLCQPSSLKGLTHLCFSLSVDIYLYFCSSPHLSFALFTSIFLHSSSCFFIWTVFLGCTVAEFVALLPWSMKVDFRPGVFFAWSLHVLPMHAWVLSGNSGFLPQSKDLRCVNECVHGCLCVALQWTDDLSRVFPTSCP</sequence>
<feature type="transmembrane region" description="Helical" evidence="1">
    <location>
        <begin position="79"/>
        <end position="98"/>
    </location>
</feature>
<comment type="caution">
    <text evidence="2">The sequence shown here is derived from an EMBL/GenBank/DDBJ whole genome shotgun (WGS) entry which is preliminary data.</text>
</comment>
<dbReference type="EMBL" id="JAHRIN010079622">
    <property type="protein sequence ID" value="MEQ2219507.1"/>
    <property type="molecule type" value="Genomic_DNA"/>
</dbReference>
<proteinExistence type="predicted"/>
<keyword evidence="1" id="KW-0812">Transmembrane</keyword>
<name>A0ABV0SHT1_9TELE</name>
<organism evidence="2 3">
    <name type="scientific">Xenoophorus captivus</name>
    <dbReference type="NCBI Taxonomy" id="1517983"/>
    <lineage>
        <taxon>Eukaryota</taxon>
        <taxon>Metazoa</taxon>
        <taxon>Chordata</taxon>
        <taxon>Craniata</taxon>
        <taxon>Vertebrata</taxon>
        <taxon>Euteleostomi</taxon>
        <taxon>Actinopterygii</taxon>
        <taxon>Neopterygii</taxon>
        <taxon>Teleostei</taxon>
        <taxon>Neoteleostei</taxon>
        <taxon>Acanthomorphata</taxon>
        <taxon>Ovalentaria</taxon>
        <taxon>Atherinomorphae</taxon>
        <taxon>Cyprinodontiformes</taxon>
        <taxon>Goodeidae</taxon>
        <taxon>Xenoophorus</taxon>
    </lineage>
</organism>
<feature type="transmembrane region" description="Helical" evidence="1">
    <location>
        <begin position="25"/>
        <end position="45"/>
    </location>
</feature>
<keyword evidence="1" id="KW-0472">Membrane</keyword>
<evidence type="ECO:0000313" key="3">
    <source>
        <dbReference type="Proteomes" id="UP001434883"/>
    </source>
</evidence>
<keyword evidence="3" id="KW-1185">Reference proteome</keyword>
<keyword evidence="1" id="KW-1133">Transmembrane helix</keyword>
<reference evidence="2 3" key="1">
    <citation type="submission" date="2021-06" db="EMBL/GenBank/DDBJ databases">
        <authorList>
            <person name="Palmer J.M."/>
        </authorList>
    </citation>
    <scope>NUCLEOTIDE SEQUENCE [LARGE SCALE GENOMIC DNA]</scope>
    <source>
        <strain evidence="2 3">XC_2019</strain>
        <tissue evidence="2">Muscle</tissue>
    </source>
</reference>
<accession>A0ABV0SHT1</accession>
<gene>
    <name evidence="2" type="ORF">XENOCAPTIV_018993</name>
</gene>
<evidence type="ECO:0000313" key="2">
    <source>
        <dbReference type="EMBL" id="MEQ2219507.1"/>
    </source>
</evidence>
<protein>
    <submittedName>
        <fullName evidence="2">Uncharacterized protein</fullName>
    </submittedName>
</protein>
<feature type="transmembrane region" description="Helical" evidence="1">
    <location>
        <begin position="52"/>
        <end position="73"/>
    </location>
</feature>
<evidence type="ECO:0000256" key="1">
    <source>
        <dbReference type="SAM" id="Phobius"/>
    </source>
</evidence>
<dbReference type="Proteomes" id="UP001434883">
    <property type="component" value="Unassembled WGS sequence"/>
</dbReference>